<accession>A0A067RH77</accession>
<dbReference type="Proteomes" id="UP000027135">
    <property type="component" value="Unassembled WGS sequence"/>
</dbReference>
<gene>
    <name evidence="1" type="ORF">L798_15750</name>
</gene>
<organism evidence="1 2">
    <name type="scientific">Zootermopsis nevadensis</name>
    <name type="common">Dampwood termite</name>
    <dbReference type="NCBI Taxonomy" id="136037"/>
    <lineage>
        <taxon>Eukaryota</taxon>
        <taxon>Metazoa</taxon>
        <taxon>Ecdysozoa</taxon>
        <taxon>Arthropoda</taxon>
        <taxon>Hexapoda</taxon>
        <taxon>Insecta</taxon>
        <taxon>Pterygota</taxon>
        <taxon>Neoptera</taxon>
        <taxon>Polyneoptera</taxon>
        <taxon>Dictyoptera</taxon>
        <taxon>Blattodea</taxon>
        <taxon>Blattoidea</taxon>
        <taxon>Termitoidae</taxon>
        <taxon>Termopsidae</taxon>
        <taxon>Zootermopsis</taxon>
    </lineage>
</organism>
<reference evidence="1 2" key="1">
    <citation type="journal article" date="2014" name="Nat. Commun.">
        <title>Molecular traces of alternative social organization in a termite genome.</title>
        <authorList>
            <person name="Terrapon N."/>
            <person name="Li C."/>
            <person name="Robertson H.M."/>
            <person name="Ji L."/>
            <person name="Meng X."/>
            <person name="Booth W."/>
            <person name="Chen Z."/>
            <person name="Childers C.P."/>
            <person name="Glastad K.M."/>
            <person name="Gokhale K."/>
            <person name="Gowin J."/>
            <person name="Gronenberg W."/>
            <person name="Hermansen R.A."/>
            <person name="Hu H."/>
            <person name="Hunt B.G."/>
            <person name="Huylmans A.K."/>
            <person name="Khalil S.M."/>
            <person name="Mitchell R.D."/>
            <person name="Munoz-Torres M.C."/>
            <person name="Mustard J.A."/>
            <person name="Pan H."/>
            <person name="Reese J.T."/>
            <person name="Scharf M.E."/>
            <person name="Sun F."/>
            <person name="Vogel H."/>
            <person name="Xiao J."/>
            <person name="Yang W."/>
            <person name="Yang Z."/>
            <person name="Yang Z."/>
            <person name="Zhou J."/>
            <person name="Zhu J."/>
            <person name="Brent C.S."/>
            <person name="Elsik C.G."/>
            <person name="Goodisman M.A."/>
            <person name="Liberles D.A."/>
            <person name="Roe R.M."/>
            <person name="Vargo E.L."/>
            <person name="Vilcinskas A."/>
            <person name="Wang J."/>
            <person name="Bornberg-Bauer E."/>
            <person name="Korb J."/>
            <person name="Zhang G."/>
            <person name="Liebig J."/>
        </authorList>
    </citation>
    <scope>NUCLEOTIDE SEQUENCE [LARGE SCALE GENOMIC DNA]</scope>
    <source>
        <tissue evidence="1">Whole organism</tissue>
    </source>
</reference>
<proteinExistence type="predicted"/>
<keyword evidence="2" id="KW-1185">Reference proteome</keyword>
<dbReference type="InParanoid" id="A0A067RH77"/>
<dbReference type="EMBL" id="KK852471">
    <property type="protein sequence ID" value="KDR23181.1"/>
    <property type="molecule type" value="Genomic_DNA"/>
</dbReference>
<protein>
    <submittedName>
        <fullName evidence="1">Uncharacterized protein</fullName>
    </submittedName>
</protein>
<sequence>MTMTLKYRRIYVKKVPTCISEILASRLGRAQTVLNKSLQANAVPRKLRGCRLFANYSSSFTTSPQHAVEELLLNSIDPTNRTAEHSQFEYLTNFFGGNYHLYY</sequence>
<dbReference type="AlphaFoldDB" id="A0A067RH77"/>
<evidence type="ECO:0000313" key="1">
    <source>
        <dbReference type="EMBL" id="KDR23181.1"/>
    </source>
</evidence>
<name>A0A067RH77_ZOONE</name>
<evidence type="ECO:0000313" key="2">
    <source>
        <dbReference type="Proteomes" id="UP000027135"/>
    </source>
</evidence>